<dbReference type="Pfam" id="PF13280">
    <property type="entry name" value="WYL"/>
    <property type="match status" value="1"/>
</dbReference>
<dbReference type="InterPro" id="IPR026881">
    <property type="entry name" value="WYL_dom"/>
</dbReference>
<feature type="domain" description="HTH deoR-type" evidence="3">
    <location>
        <begin position="3"/>
        <end position="62"/>
    </location>
</feature>
<dbReference type="Gene3D" id="1.10.10.10">
    <property type="entry name" value="Winged helix-like DNA-binding domain superfamily/Winged helix DNA-binding domain"/>
    <property type="match status" value="1"/>
</dbReference>
<evidence type="ECO:0000313" key="5">
    <source>
        <dbReference type="Proteomes" id="UP000430692"/>
    </source>
</evidence>
<keyword evidence="5" id="KW-1185">Reference proteome</keyword>
<dbReference type="InterPro" id="IPR036390">
    <property type="entry name" value="WH_DNA-bd_sf"/>
</dbReference>
<dbReference type="PANTHER" id="PTHR34580">
    <property type="match status" value="1"/>
</dbReference>
<dbReference type="InterPro" id="IPR057727">
    <property type="entry name" value="WCX_dom"/>
</dbReference>
<dbReference type="PROSITE" id="PS52050">
    <property type="entry name" value="WYL"/>
    <property type="match status" value="1"/>
</dbReference>
<dbReference type="RefSeq" id="WP_160800426.1">
    <property type="nucleotide sequence ID" value="NZ_WUUL01000002.1"/>
</dbReference>
<proteinExistence type="predicted"/>
<evidence type="ECO:0000259" key="3">
    <source>
        <dbReference type="PROSITE" id="PS51000"/>
    </source>
</evidence>
<dbReference type="SUPFAM" id="SSF46785">
    <property type="entry name" value="Winged helix' DNA-binding domain"/>
    <property type="match status" value="1"/>
</dbReference>
<dbReference type="PROSITE" id="PS51000">
    <property type="entry name" value="HTH_DEOR_2"/>
    <property type="match status" value="1"/>
</dbReference>
<dbReference type="Proteomes" id="UP000430692">
    <property type="component" value="Unassembled WGS sequence"/>
</dbReference>
<name>A0A6I4VNJ5_9BACL</name>
<dbReference type="InterPro" id="IPR013196">
    <property type="entry name" value="HTH_11"/>
</dbReference>
<gene>
    <name evidence="4" type="ORF">GSM42_04985</name>
</gene>
<dbReference type="SMART" id="SM00420">
    <property type="entry name" value="HTH_DEOR"/>
    <property type="match status" value="1"/>
</dbReference>
<dbReference type="GO" id="GO:0003700">
    <property type="term" value="F:DNA-binding transcription factor activity"/>
    <property type="evidence" value="ECO:0007669"/>
    <property type="project" value="InterPro"/>
</dbReference>
<dbReference type="AlphaFoldDB" id="A0A6I4VNJ5"/>
<accession>A0A6I4VNJ5</accession>
<dbReference type="InterPro" id="IPR028349">
    <property type="entry name" value="PafC-like"/>
</dbReference>
<reference evidence="4 5" key="1">
    <citation type="submission" date="2019-12" db="EMBL/GenBank/DDBJ databases">
        <title>Whole-genome analyses of novel actinobacteria.</title>
        <authorList>
            <person name="Sahin N."/>
            <person name="Saygin H."/>
        </authorList>
    </citation>
    <scope>NUCLEOTIDE SEQUENCE [LARGE SCALE GENOMIC DNA]</scope>
    <source>
        <strain evidence="4 5">KC615</strain>
    </source>
</reference>
<protein>
    <submittedName>
        <fullName evidence="4">WYL domain-containing protein</fullName>
    </submittedName>
</protein>
<dbReference type="PIRSF" id="PIRSF016838">
    <property type="entry name" value="PafC"/>
    <property type="match status" value="1"/>
</dbReference>
<evidence type="ECO:0000256" key="2">
    <source>
        <dbReference type="ARBA" id="ARBA00023163"/>
    </source>
</evidence>
<dbReference type="Pfam" id="PF08279">
    <property type="entry name" value="HTH_11"/>
    <property type="match status" value="1"/>
</dbReference>
<keyword evidence="1" id="KW-0805">Transcription regulation</keyword>
<dbReference type="InterPro" id="IPR051534">
    <property type="entry name" value="CBASS_pafABC_assoc_protein"/>
</dbReference>
<dbReference type="InterPro" id="IPR001034">
    <property type="entry name" value="DeoR_HTH"/>
</dbReference>
<sequence>MHKSKRLMELMLAVNRKRQFTIKELAHEFQVSSRTISRDLQELSELGVPLYSEVGPHGGYRVLKERVLPPIAFSTEEAVAIFFAIHSLRHFSSLPFETEFSTALNKFYYYMPEDIRHRIEQMKNRVDFEAPTRRALSPFLPALLDGAIHQRVLLIDYESQEKKSKREIQPIGIYARDGFWYCPAYCFFREEYRLFRCDRIHSVVDSTPAPEPLDIQHIHLENKYVLFQTKREYIRLHVELSREGAQRCESELWLHSRLHFRKDGTAWLDGDLPKSDIPFFAKYFISLANEVTVYDPPELIDCMKQILSEILEKYT</sequence>
<keyword evidence="2" id="KW-0804">Transcription</keyword>
<evidence type="ECO:0000256" key="1">
    <source>
        <dbReference type="ARBA" id="ARBA00023015"/>
    </source>
</evidence>
<evidence type="ECO:0000313" key="4">
    <source>
        <dbReference type="EMBL" id="MXQ53097.1"/>
    </source>
</evidence>
<dbReference type="EMBL" id="WUUL01000002">
    <property type="protein sequence ID" value="MXQ53097.1"/>
    <property type="molecule type" value="Genomic_DNA"/>
</dbReference>
<comment type="caution">
    <text evidence="4">The sequence shown here is derived from an EMBL/GenBank/DDBJ whole genome shotgun (WGS) entry which is preliminary data.</text>
</comment>
<dbReference type="Pfam" id="PF25583">
    <property type="entry name" value="WCX"/>
    <property type="match status" value="1"/>
</dbReference>
<organism evidence="4 5">
    <name type="scientific">Shimazuella alba</name>
    <dbReference type="NCBI Taxonomy" id="2690964"/>
    <lineage>
        <taxon>Bacteria</taxon>
        <taxon>Bacillati</taxon>
        <taxon>Bacillota</taxon>
        <taxon>Bacilli</taxon>
        <taxon>Bacillales</taxon>
        <taxon>Thermoactinomycetaceae</taxon>
        <taxon>Shimazuella</taxon>
    </lineage>
</organism>
<dbReference type="PANTHER" id="PTHR34580:SF9">
    <property type="entry name" value="SLL5097 PROTEIN"/>
    <property type="match status" value="1"/>
</dbReference>
<dbReference type="InterPro" id="IPR036388">
    <property type="entry name" value="WH-like_DNA-bd_sf"/>
</dbReference>